<evidence type="ECO:0000313" key="3">
    <source>
        <dbReference type="Proteomes" id="UP001162094"/>
    </source>
</evidence>
<dbReference type="GeneID" id="80543825"/>
<dbReference type="RefSeq" id="YP_010804982.1">
    <property type="nucleotide sequence ID" value="NC_077096.1"/>
</dbReference>
<proteinExistence type="predicted"/>
<name>A0A8E7PFN3_9VIRU</name>
<feature type="domain" description="(+)RNA virus helicase C-terminal" evidence="1">
    <location>
        <begin position="25"/>
        <end position="227"/>
    </location>
</feature>
<sequence>MDIFADIISECENFVALKSINSDLIVVNAVPGSGKSTLIKKLLHANSRFKAFTFSAYIETSITGRYIRPASEFTESKEGDIIIVDEFTEGNFSDLKPRIIFGDLNQTIKVQRNLEVNYYCKVTRRFGEATCNLLRSLRFEIECTGREDKVEIERVFEGEPIGVVICFHERVKKLCESHGLEYKTVEEVRGATFNTTTFIVEESVIKACERHLYYIGLTRHTDKLLILSPDATLTAA</sequence>
<reference evidence="2" key="1">
    <citation type="journal article" date="2021" name="Arch. Virol.">
        <title>Novel viruses associated with plants of the family Amaryllidaceae in South Africa.</title>
        <authorList>
            <person name="Read D.A."/>
            <person name="Roberts R."/>
            <person name="Swanevelder D."/>
            <person name="Pietersen G."/>
            <person name="Thompson G.D."/>
        </authorList>
    </citation>
    <scope>NUCLEOTIDE SEQUENCE</scope>
    <source>
        <strain evidence="2">Stellenbosch</strain>
    </source>
</reference>
<dbReference type="Proteomes" id="UP001162094">
    <property type="component" value="Segment"/>
</dbReference>
<dbReference type="Pfam" id="PF01443">
    <property type="entry name" value="Viral_helicase1"/>
    <property type="match status" value="1"/>
</dbReference>
<accession>A0A8E7PFN3</accession>
<dbReference type="SUPFAM" id="SSF52540">
    <property type="entry name" value="P-loop containing nucleoside triphosphate hydrolases"/>
    <property type="match status" value="1"/>
</dbReference>
<dbReference type="GO" id="GO:0005524">
    <property type="term" value="F:ATP binding"/>
    <property type="evidence" value="ECO:0007669"/>
    <property type="project" value="InterPro"/>
</dbReference>
<organism evidence="2 3">
    <name type="scientific">Agapanthus carlavirus B</name>
    <dbReference type="NCBI Taxonomy" id="2838076"/>
    <lineage>
        <taxon>Viruses</taxon>
        <taxon>Riboviria</taxon>
        <taxon>Orthornavirae</taxon>
        <taxon>Kitrinoviricota</taxon>
        <taxon>Alsuviricetes</taxon>
        <taxon>Tymovirales</taxon>
        <taxon>Betaflexiviridae</taxon>
        <taxon>Quinvirinae</taxon>
        <taxon>Carlavirus</taxon>
        <taxon>Carlavirus betagapanthi</taxon>
        <taxon>Carlavirus AgCVB</taxon>
    </lineage>
</organism>
<evidence type="ECO:0000259" key="1">
    <source>
        <dbReference type="Pfam" id="PF01443"/>
    </source>
</evidence>
<dbReference type="InterPro" id="IPR027417">
    <property type="entry name" value="P-loop_NTPase"/>
</dbReference>
<protein>
    <submittedName>
        <fullName evidence="2">Triple gene block protein 1</fullName>
    </submittedName>
</protein>
<dbReference type="InterPro" id="IPR027351">
    <property type="entry name" value="(+)RNA_virus_helicase_core_dom"/>
</dbReference>
<gene>
    <name evidence="2" type="primary">TGB1</name>
</gene>
<evidence type="ECO:0000313" key="2">
    <source>
        <dbReference type="EMBL" id="QVY47451.1"/>
    </source>
</evidence>
<keyword evidence="3" id="KW-1185">Reference proteome</keyword>
<dbReference type="EMBL" id="MW303999">
    <property type="protein sequence ID" value="QVY47451.1"/>
    <property type="molecule type" value="Genomic_RNA"/>
</dbReference>
<dbReference type="KEGG" id="vg:80543825"/>